<dbReference type="AlphaFoldDB" id="A0AA51RWN9"/>
<gene>
    <name evidence="2" type="ORF">Q9312_08170</name>
</gene>
<reference evidence="2 3" key="1">
    <citation type="submission" date="2023-08" db="EMBL/GenBank/DDBJ databases">
        <title>Pleionea litopenaei sp. nov., isolated from stomach of juvenile Litopenaeus vannamei.</title>
        <authorList>
            <person name="Rho A.M."/>
            <person name="Hwang C.Y."/>
        </authorList>
    </citation>
    <scope>NUCLEOTIDE SEQUENCE [LARGE SCALE GENOMIC DNA]</scope>
    <source>
        <strain evidence="2 3">HL-JVS1</strain>
    </source>
</reference>
<dbReference type="KEGG" id="plei:Q9312_08170"/>
<sequence length="83" mass="9388">MKAAIKIIEKLGLGETLSEQDQASVPADLLEMLKERNKRLVEKYLDLTPDIHCVLLPADDDEGEEQEETPNEQPNEEKITAQK</sequence>
<dbReference type="EMBL" id="CP133548">
    <property type="protein sequence ID" value="WMS88879.1"/>
    <property type="molecule type" value="Genomic_DNA"/>
</dbReference>
<accession>A0AA51RWN9</accession>
<feature type="region of interest" description="Disordered" evidence="1">
    <location>
        <begin position="57"/>
        <end position="83"/>
    </location>
</feature>
<protein>
    <submittedName>
        <fullName evidence="2">Uncharacterized protein</fullName>
    </submittedName>
</protein>
<evidence type="ECO:0000256" key="1">
    <source>
        <dbReference type="SAM" id="MobiDB-lite"/>
    </source>
</evidence>
<feature type="compositionally biased region" description="Acidic residues" evidence="1">
    <location>
        <begin position="58"/>
        <end position="70"/>
    </location>
</feature>
<dbReference type="RefSeq" id="WP_309204099.1">
    <property type="nucleotide sequence ID" value="NZ_CP133548.1"/>
</dbReference>
<keyword evidence="3" id="KW-1185">Reference proteome</keyword>
<evidence type="ECO:0000313" key="2">
    <source>
        <dbReference type="EMBL" id="WMS88879.1"/>
    </source>
</evidence>
<organism evidence="2 3">
    <name type="scientific">Pleionea litopenaei</name>
    <dbReference type="NCBI Taxonomy" id="3070815"/>
    <lineage>
        <taxon>Bacteria</taxon>
        <taxon>Pseudomonadati</taxon>
        <taxon>Pseudomonadota</taxon>
        <taxon>Gammaproteobacteria</taxon>
        <taxon>Oceanospirillales</taxon>
        <taxon>Pleioneaceae</taxon>
        <taxon>Pleionea</taxon>
    </lineage>
</organism>
<proteinExistence type="predicted"/>
<name>A0AA51RWN9_9GAMM</name>
<evidence type="ECO:0000313" key="3">
    <source>
        <dbReference type="Proteomes" id="UP001239782"/>
    </source>
</evidence>
<dbReference type="Proteomes" id="UP001239782">
    <property type="component" value="Chromosome"/>
</dbReference>